<dbReference type="InterPro" id="IPR006119">
    <property type="entry name" value="Resolv_N"/>
</dbReference>
<organism evidence="6 7">
    <name type="scientific">Roseibium algae</name>
    <dbReference type="NCBI Taxonomy" id="3123038"/>
    <lineage>
        <taxon>Bacteria</taxon>
        <taxon>Pseudomonadati</taxon>
        <taxon>Pseudomonadota</taxon>
        <taxon>Alphaproteobacteria</taxon>
        <taxon>Hyphomicrobiales</taxon>
        <taxon>Stappiaceae</taxon>
        <taxon>Roseibium</taxon>
    </lineage>
</organism>
<feature type="active site" description="O-(5'-phospho-DNA)-serine intermediate" evidence="4">
    <location>
        <position position="20"/>
    </location>
</feature>
<dbReference type="InterPro" id="IPR036162">
    <property type="entry name" value="Resolvase-like_N_sf"/>
</dbReference>
<dbReference type="Proteomes" id="UP001385499">
    <property type="component" value="Unassembled WGS sequence"/>
</dbReference>
<dbReference type="PANTHER" id="PTHR30461:SF23">
    <property type="entry name" value="DNA RECOMBINASE-RELATED"/>
    <property type="match status" value="1"/>
</dbReference>
<protein>
    <submittedName>
        <fullName evidence="6">Recombinase family protein</fullName>
    </submittedName>
</protein>
<dbReference type="CDD" id="cd00338">
    <property type="entry name" value="Ser_Recombinase"/>
    <property type="match status" value="1"/>
</dbReference>
<dbReference type="PROSITE" id="PS00397">
    <property type="entry name" value="RECOMBINASES_1"/>
    <property type="match status" value="1"/>
</dbReference>
<keyword evidence="1" id="KW-0229">DNA integration</keyword>
<evidence type="ECO:0000256" key="4">
    <source>
        <dbReference type="PROSITE-ProRule" id="PRU10137"/>
    </source>
</evidence>
<keyword evidence="7" id="KW-1185">Reference proteome</keyword>
<evidence type="ECO:0000313" key="6">
    <source>
        <dbReference type="EMBL" id="MEJ8476638.1"/>
    </source>
</evidence>
<evidence type="ECO:0000256" key="1">
    <source>
        <dbReference type="ARBA" id="ARBA00022908"/>
    </source>
</evidence>
<evidence type="ECO:0000313" key="7">
    <source>
        <dbReference type="Proteomes" id="UP001385499"/>
    </source>
</evidence>
<keyword evidence="2" id="KW-0238">DNA-binding</keyword>
<reference evidence="6 7" key="1">
    <citation type="submission" date="2024-02" db="EMBL/GenBank/DDBJ databases">
        <title>Roseibium algae sp. nov., isolated from marine alga (Grateloupia sp.), showing potential in myo-inositol conversion.</title>
        <authorList>
            <person name="Wang Y."/>
        </authorList>
    </citation>
    <scope>NUCLEOTIDE SEQUENCE [LARGE SCALE GENOMIC DNA]</scope>
    <source>
        <strain evidence="6 7">H3510</strain>
    </source>
</reference>
<dbReference type="PROSITE" id="PS51736">
    <property type="entry name" value="RECOMBINASES_3"/>
    <property type="match status" value="1"/>
</dbReference>
<dbReference type="SMART" id="SM00857">
    <property type="entry name" value="Resolvase"/>
    <property type="match status" value="1"/>
</dbReference>
<dbReference type="Pfam" id="PF00239">
    <property type="entry name" value="Resolvase"/>
    <property type="match status" value="1"/>
</dbReference>
<dbReference type="RefSeq" id="WP_340277310.1">
    <property type="nucleotide sequence ID" value="NZ_JBAKIA010000022.1"/>
</dbReference>
<dbReference type="EMBL" id="JBAKIA010000022">
    <property type="protein sequence ID" value="MEJ8476638.1"/>
    <property type="molecule type" value="Genomic_DNA"/>
</dbReference>
<evidence type="ECO:0000256" key="2">
    <source>
        <dbReference type="ARBA" id="ARBA00023125"/>
    </source>
</evidence>
<comment type="caution">
    <text evidence="6">The sequence shown here is derived from an EMBL/GenBank/DDBJ whole genome shotgun (WGS) entry which is preliminary data.</text>
</comment>
<dbReference type="SUPFAM" id="SSF53041">
    <property type="entry name" value="Resolvase-like"/>
    <property type="match status" value="1"/>
</dbReference>
<evidence type="ECO:0000259" key="5">
    <source>
        <dbReference type="PROSITE" id="PS51736"/>
    </source>
</evidence>
<evidence type="ECO:0000256" key="3">
    <source>
        <dbReference type="ARBA" id="ARBA00023172"/>
    </source>
</evidence>
<name>A0ABU8TS61_9HYPH</name>
<dbReference type="Gene3D" id="3.40.50.1390">
    <property type="entry name" value="Resolvase, N-terminal catalytic domain"/>
    <property type="match status" value="1"/>
</dbReference>
<dbReference type="InterPro" id="IPR050639">
    <property type="entry name" value="SSR_resolvase"/>
</dbReference>
<dbReference type="PANTHER" id="PTHR30461">
    <property type="entry name" value="DNA-INVERTASE FROM LAMBDOID PROPHAGE"/>
    <property type="match status" value="1"/>
</dbReference>
<keyword evidence="3" id="KW-0233">DNA recombination</keyword>
<proteinExistence type="predicted"/>
<gene>
    <name evidence="6" type="ORF">V6575_21335</name>
</gene>
<sequence length="193" mass="21726">MTNAPPIQLPSKAIIYCRVSSKGQADDGHGLEGQETRCRQYAQSKGYEIVAVFPDTISGGGNFMQRPGMVALLSFLDAQPGEAFTVIFDDLKRFARDTRFHLDLREAFRKRGARIECLNFKFDDTPEGEFIETIIAAQGALERKQNSRQVAQKMKARMQSGYWIHLAPVGYQQDREGTRQDAVPARALCFHHS</sequence>
<dbReference type="InterPro" id="IPR006118">
    <property type="entry name" value="Recombinase_CS"/>
</dbReference>
<feature type="domain" description="Resolvase/invertase-type recombinase catalytic" evidence="5">
    <location>
        <begin position="12"/>
        <end position="161"/>
    </location>
</feature>
<accession>A0ABU8TS61</accession>